<evidence type="ECO:0000313" key="1">
    <source>
        <dbReference type="EMBL" id="OXU28540.1"/>
    </source>
</evidence>
<evidence type="ECO:0000313" key="2">
    <source>
        <dbReference type="Proteomes" id="UP000215335"/>
    </source>
</evidence>
<protein>
    <submittedName>
        <fullName evidence="1">Uncharacterized protein</fullName>
    </submittedName>
</protein>
<keyword evidence="2" id="KW-1185">Reference proteome</keyword>
<proteinExistence type="predicted"/>
<dbReference type="Proteomes" id="UP000215335">
    <property type="component" value="Unassembled WGS sequence"/>
</dbReference>
<feature type="non-terminal residue" evidence="1">
    <location>
        <position position="1"/>
    </location>
</feature>
<sequence>VTSNVNNNAAKQKNAVNIDERKYSFLTRGFLGSLNTNIATAILSEIPGAQFSRLMNTNVATATLPEVPCAQV</sequence>
<name>A0A232FDF8_9HYME</name>
<accession>A0A232FDF8</accession>
<dbReference type="AlphaFoldDB" id="A0A232FDF8"/>
<dbReference type="EMBL" id="NNAY01000419">
    <property type="protein sequence ID" value="OXU28540.1"/>
    <property type="molecule type" value="Genomic_DNA"/>
</dbReference>
<reference evidence="1 2" key="1">
    <citation type="journal article" date="2017" name="Curr. Biol.">
        <title>The Evolution of Venom by Co-option of Single-Copy Genes.</title>
        <authorList>
            <person name="Martinson E.O."/>
            <person name="Mrinalini"/>
            <person name="Kelkar Y.D."/>
            <person name="Chang C.H."/>
            <person name="Werren J.H."/>
        </authorList>
    </citation>
    <scope>NUCLEOTIDE SEQUENCE [LARGE SCALE GENOMIC DNA]</scope>
    <source>
        <strain evidence="1 2">Alberta</strain>
        <tissue evidence="1">Whole body</tissue>
    </source>
</reference>
<organism evidence="1 2">
    <name type="scientific">Trichomalopsis sarcophagae</name>
    <dbReference type="NCBI Taxonomy" id="543379"/>
    <lineage>
        <taxon>Eukaryota</taxon>
        <taxon>Metazoa</taxon>
        <taxon>Ecdysozoa</taxon>
        <taxon>Arthropoda</taxon>
        <taxon>Hexapoda</taxon>
        <taxon>Insecta</taxon>
        <taxon>Pterygota</taxon>
        <taxon>Neoptera</taxon>
        <taxon>Endopterygota</taxon>
        <taxon>Hymenoptera</taxon>
        <taxon>Apocrita</taxon>
        <taxon>Proctotrupomorpha</taxon>
        <taxon>Chalcidoidea</taxon>
        <taxon>Pteromalidae</taxon>
        <taxon>Pteromalinae</taxon>
        <taxon>Trichomalopsis</taxon>
    </lineage>
</organism>
<comment type="caution">
    <text evidence="1">The sequence shown here is derived from an EMBL/GenBank/DDBJ whole genome shotgun (WGS) entry which is preliminary data.</text>
</comment>
<gene>
    <name evidence="1" type="ORF">TSAR_008985</name>
</gene>